<dbReference type="GO" id="GO:0003700">
    <property type="term" value="F:DNA-binding transcription factor activity"/>
    <property type="evidence" value="ECO:0007669"/>
    <property type="project" value="InterPro"/>
</dbReference>
<keyword evidence="3" id="KW-0804">Transcription</keyword>
<dbReference type="PROSITE" id="PS50949">
    <property type="entry name" value="HTH_GNTR"/>
    <property type="match status" value="1"/>
</dbReference>
<dbReference type="Pfam" id="PF00392">
    <property type="entry name" value="GntR"/>
    <property type="match status" value="1"/>
</dbReference>
<dbReference type="InterPro" id="IPR036388">
    <property type="entry name" value="WH-like_DNA-bd_sf"/>
</dbReference>
<dbReference type="SMART" id="SM00345">
    <property type="entry name" value="HTH_GNTR"/>
    <property type="match status" value="1"/>
</dbReference>
<dbReference type="InterPro" id="IPR036390">
    <property type="entry name" value="WH_DNA-bd_sf"/>
</dbReference>
<dbReference type="InterPro" id="IPR000524">
    <property type="entry name" value="Tscrpt_reg_HTH_GntR"/>
</dbReference>
<accession>A0A645AI51</accession>
<sequence length="118" mass="12948">MLWQVDPRDPQPLYEQIAGTVRRAIGEGTLSAGDRLPAAKELAASLDVNLHTVLRAYQMLRDEGLIELRRGRGAIVIASDLQMSKLTTLADDLVAQAQRLGVSRDELARIILEGEADE</sequence>
<organism evidence="5">
    <name type="scientific">bioreactor metagenome</name>
    <dbReference type="NCBI Taxonomy" id="1076179"/>
    <lineage>
        <taxon>unclassified sequences</taxon>
        <taxon>metagenomes</taxon>
        <taxon>ecological metagenomes</taxon>
    </lineage>
</organism>
<protein>
    <submittedName>
        <fullName evidence="5">HTH-type transcriptional repressor YtrA</fullName>
    </submittedName>
</protein>
<evidence type="ECO:0000256" key="2">
    <source>
        <dbReference type="ARBA" id="ARBA00023125"/>
    </source>
</evidence>
<dbReference type="SUPFAM" id="SSF46785">
    <property type="entry name" value="Winged helix' DNA-binding domain"/>
    <property type="match status" value="1"/>
</dbReference>
<comment type="caution">
    <text evidence="5">The sequence shown here is derived from an EMBL/GenBank/DDBJ whole genome shotgun (WGS) entry which is preliminary data.</text>
</comment>
<keyword evidence="1" id="KW-0805">Transcription regulation</keyword>
<dbReference type="Gene3D" id="1.10.10.10">
    <property type="entry name" value="Winged helix-like DNA-binding domain superfamily/Winged helix DNA-binding domain"/>
    <property type="match status" value="1"/>
</dbReference>
<feature type="domain" description="HTH gntR-type" evidence="4">
    <location>
        <begin position="11"/>
        <end position="79"/>
    </location>
</feature>
<name>A0A645AI51_9ZZZZ</name>
<dbReference type="AlphaFoldDB" id="A0A645AI51"/>
<dbReference type="EMBL" id="VSSQ01013940">
    <property type="protein sequence ID" value="MPM52606.1"/>
    <property type="molecule type" value="Genomic_DNA"/>
</dbReference>
<dbReference type="CDD" id="cd07377">
    <property type="entry name" value="WHTH_GntR"/>
    <property type="match status" value="1"/>
</dbReference>
<reference evidence="5" key="1">
    <citation type="submission" date="2019-08" db="EMBL/GenBank/DDBJ databases">
        <authorList>
            <person name="Kucharzyk K."/>
            <person name="Murdoch R.W."/>
            <person name="Higgins S."/>
            <person name="Loffler F."/>
        </authorList>
    </citation>
    <scope>NUCLEOTIDE SEQUENCE</scope>
</reference>
<dbReference type="GO" id="GO:0003677">
    <property type="term" value="F:DNA binding"/>
    <property type="evidence" value="ECO:0007669"/>
    <property type="project" value="UniProtKB-KW"/>
</dbReference>
<gene>
    <name evidence="5" type="primary">ytrA_30</name>
    <name evidence="5" type="ORF">SDC9_99366</name>
</gene>
<evidence type="ECO:0000313" key="5">
    <source>
        <dbReference type="EMBL" id="MPM52606.1"/>
    </source>
</evidence>
<evidence type="ECO:0000256" key="1">
    <source>
        <dbReference type="ARBA" id="ARBA00023015"/>
    </source>
</evidence>
<dbReference type="PANTHER" id="PTHR38445">
    <property type="entry name" value="HTH-TYPE TRANSCRIPTIONAL REPRESSOR YTRA"/>
    <property type="match status" value="1"/>
</dbReference>
<proteinExistence type="predicted"/>
<dbReference type="PANTHER" id="PTHR38445:SF7">
    <property type="entry name" value="GNTR-FAMILY TRANSCRIPTIONAL REGULATOR"/>
    <property type="match status" value="1"/>
</dbReference>
<keyword evidence="2" id="KW-0238">DNA-binding</keyword>
<evidence type="ECO:0000256" key="3">
    <source>
        <dbReference type="ARBA" id="ARBA00023163"/>
    </source>
</evidence>
<evidence type="ECO:0000259" key="4">
    <source>
        <dbReference type="PROSITE" id="PS50949"/>
    </source>
</evidence>